<evidence type="ECO:0000256" key="1">
    <source>
        <dbReference type="SAM" id="Phobius"/>
    </source>
</evidence>
<gene>
    <name evidence="2" type="ORF">ACGRVM_07020</name>
</gene>
<evidence type="ECO:0000313" key="2">
    <source>
        <dbReference type="EMBL" id="MFH0253637.1"/>
    </source>
</evidence>
<keyword evidence="1" id="KW-1133">Transmembrane helix</keyword>
<reference evidence="2 3" key="1">
    <citation type="submission" date="2024-10" db="EMBL/GenBank/DDBJ databases">
        <authorList>
            <person name="Yang X.-N."/>
        </authorList>
    </citation>
    <scope>NUCLEOTIDE SEQUENCE [LARGE SCALE GENOMIC DNA]</scope>
    <source>
        <strain evidence="2 3">CAU 1059</strain>
    </source>
</reference>
<organism evidence="2 3">
    <name type="scientific">Roseovarius aquimarinus</name>
    <dbReference type="NCBI Taxonomy" id="1229156"/>
    <lineage>
        <taxon>Bacteria</taxon>
        <taxon>Pseudomonadati</taxon>
        <taxon>Pseudomonadota</taxon>
        <taxon>Alphaproteobacteria</taxon>
        <taxon>Rhodobacterales</taxon>
        <taxon>Roseobacteraceae</taxon>
        <taxon>Roseovarius</taxon>
    </lineage>
</organism>
<keyword evidence="1" id="KW-0812">Transmembrane</keyword>
<name>A0ABW7I641_9RHOB</name>
<keyword evidence="3" id="KW-1185">Reference proteome</keyword>
<protein>
    <submittedName>
        <fullName evidence="2">Uncharacterized protein</fullName>
    </submittedName>
</protein>
<evidence type="ECO:0000313" key="3">
    <source>
        <dbReference type="Proteomes" id="UP001607157"/>
    </source>
</evidence>
<feature type="transmembrane region" description="Helical" evidence="1">
    <location>
        <begin position="88"/>
        <end position="111"/>
    </location>
</feature>
<dbReference type="EMBL" id="JBIHMM010000001">
    <property type="protein sequence ID" value="MFH0253637.1"/>
    <property type="molecule type" value="Genomic_DNA"/>
</dbReference>
<keyword evidence="1" id="KW-0472">Membrane</keyword>
<sequence>MTGANGFSANMKMGEYVLGLLSEAEAAEIAHRIAQDAELAALEGAWIDVVSGTLDVDWTGRAPHLLPAIERRLFGAPQRKRAMGVGPFGLVMALLAILILKALVMIDIFSIW</sequence>
<proteinExistence type="predicted"/>
<comment type="caution">
    <text evidence="2">The sequence shown here is derived from an EMBL/GenBank/DDBJ whole genome shotgun (WGS) entry which is preliminary data.</text>
</comment>
<dbReference type="RefSeq" id="WP_377172741.1">
    <property type="nucleotide sequence ID" value="NZ_JBHTJC010000005.1"/>
</dbReference>
<dbReference type="Proteomes" id="UP001607157">
    <property type="component" value="Unassembled WGS sequence"/>
</dbReference>
<accession>A0ABW7I641</accession>